<dbReference type="EMBL" id="CAJPEV010000472">
    <property type="protein sequence ID" value="CAG0885627.1"/>
    <property type="molecule type" value="Genomic_DNA"/>
</dbReference>
<dbReference type="InterPro" id="IPR033635">
    <property type="entry name" value="ANKS1/Caskin"/>
</dbReference>
<feature type="region of interest" description="Disordered" evidence="3">
    <location>
        <begin position="56"/>
        <end position="81"/>
    </location>
</feature>
<feature type="compositionally biased region" description="Polar residues" evidence="3">
    <location>
        <begin position="210"/>
        <end position="219"/>
    </location>
</feature>
<organism evidence="5">
    <name type="scientific">Darwinula stevensoni</name>
    <dbReference type="NCBI Taxonomy" id="69355"/>
    <lineage>
        <taxon>Eukaryota</taxon>
        <taxon>Metazoa</taxon>
        <taxon>Ecdysozoa</taxon>
        <taxon>Arthropoda</taxon>
        <taxon>Crustacea</taxon>
        <taxon>Oligostraca</taxon>
        <taxon>Ostracoda</taxon>
        <taxon>Podocopa</taxon>
        <taxon>Podocopida</taxon>
        <taxon>Darwinulocopina</taxon>
        <taxon>Darwinuloidea</taxon>
        <taxon>Darwinulidae</taxon>
        <taxon>Darwinula</taxon>
    </lineage>
</organism>
<dbReference type="InterPro" id="IPR035497">
    <property type="entry name" value="Caskin1/2_SAM_1"/>
</dbReference>
<dbReference type="SMART" id="SM00454">
    <property type="entry name" value="SAM"/>
    <property type="match status" value="2"/>
</dbReference>
<feature type="region of interest" description="Disordered" evidence="3">
    <location>
        <begin position="556"/>
        <end position="686"/>
    </location>
</feature>
<dbReference type="SUPFAM" id="SSF47769">
    <property type="entry name" value="SAM/Pointed domain"/>
    <property type="match status" value="2"/>
</dbReference>
<keyword evidence="2" id="KW-0040">ANK repeat</keyword>
<dbReference type="PANTHER" id="PTHR24174:SF16">
    <property type="entry name" value="CASKIN-2"/>
    <property type="match status" value="1"/>
</dbReference>
<dbReference type="Proteomes" id="UP000677054">
    <property type="component" value="Unassembled WGS sequence"/>
</dbReference>
<feature type="region of interest" description="Disordered" evidence="3">
    <location>
        <begin position="154"/>
        <end position="232"/>
    </location>
</feature>
<evidence type="ECO:0000313" key="5">
    <source>
        <dbReference type="EMBL" id="CAD7243654.1"/>
    </source>
</evidence>
<dbReference type="OrthoDB" id="5314041at2759"/>
<feature type="domain" description="SAM" evidence="4">
    <location>
        <begin position="330"/>
        <end position="391"/>
    </location>
</feature>
<feature type="domain" description="SAM" evidence="4">
    <location>
        <begin position="258"/>
        <end position="321"/>
    </location>
</feature>
<dbReference type="Pfam" id="PF00536">
    <property type="entry name" value="SAM_1"/>
    <property type="match status" value="2"/>
</dbReference>
<evidence type="ECO:0000313" key="6">
    <source>
        <dbReference type="Proteomes" id="UP000677054"/>
    </source>
</evidence>
<evidence type="ECO:0000256" key="3">
    <source>
        <dbReference type="SAM" id="MobiDB-lite"/>
    </source>
</evidence>
<feature type="compositionally biased region" description="Low complexity" evidence="3">
    <location>
        <begin position="220"/>
        <end position="231"/>
    </location>
</feature>
<dbReference type="EMBL" id="LR899989">
    <property type="protein sequence ID" value="CAD7243654.1"/>
    <property type="molecule type" value="Genomic_DNA"/>
</dbReference>
<dbReference type="FunFam" id="1.10.150.50:FF:000028">
    <property type="entry name" value="caskin-2 isoform X2"/>
    <property type="match status" value="1"/>
</dbReference>
<dbReference type="PANTHER" id="PTHR24174">
    <property type="entry name" value="ANKYRIN REPEAT AND STERILE ALPHA MOTIF DOMAIN-CONTAINING PROTEIN 1"/>
    <property type="match status" value="1"/>
</dbReference>
<gene>
    <name evidence="5" type="ORF">DSTB1V02_LOCUS3570</name>
</gene>
<dbReference type="AlphaFoldDB" id="A0A7R9A5N8"/>
<protein>
    <recommendedName>
        <fullName evidence="4">SAM domain-containing protein</fullName>
    </recommendedName>
</protein>
<evidence type="ECO:0000256" key="1">
    <source>
        <dbReference type="ARBA" id="ARBA00022737"/>
    </source>
</evidence>
<dbReference type="Gene3D" id="1.10.150.50">
    <property type="entry name" value="Transcription Factor, Ets-1"/>
    <property type="match status" value="2"/>
</dbReference>
<accession>A0A7R9A5N8</accession>
<keyword evidence="1" id="KW-0677">Repeat</keyword>
<proteinExistence type="predicted"/>
<name>A0A7R9A5N8_9CRUS</name>
<feature type="compositionally biased region" description="Low complexity" evidence="3">
    <location>
        <begin position="611"/>
        <end position="625"/>
    </location>
</feature>
<dbReference type="CDD" id="cd09497">
    <property type="entry name" value="SAM_caskin1_2_repeat1"/>
    <property type="match status" value="1"/>
</dbReference>
<reference evidence="5" key="1">
    <citation type="submission" date="2020-11" db="EMBL/GenBank/DDBJ databases">
        <authorList>
            <person name="Tran Van P."/>
        </authorList>
    </citation>
    <scope>NUCLEOTIDE SEQUENCE</scope>
</reference>
<dbReference type="PROSITE" id="PS50105">
    <property type="entry name" value="SAM_DOMAIN"/>
    <property type="match status" value="2"/>
</dbReference>
<feature type="compositionally biased region" description="Gly residues" evidence="3">
    <location>
        <begin position="172"/>
        <end position="182"/>
    </location>
</feature>
<evidence type="ECO:0000256" key="2">
    <source>
        <dbReference type="ARBA" id="ARBA00023043"/>
    </source>
</evidence>
<feature type="compositionally biased region" description="Pro residues" evidence="3">
    <location>
        <begin position="560"/>
        <end position="577"/>
    </location>
</feature>
<dbReference type="InterPro" id="IPR001660">
    <property type="entry name" value="SAM"/>
</dbReference>
<sequence>MSASSAASAYDFDLMLIRAWDRSHPRTISAARPFSGSDTEHATWNYGFSHCAPPPPPSVRSRCVKPPRAPPSTWGRRRTSSFTLSRSHDNVAFLGLSNSKTSLNRSNSLNRSGSLNSLHRKVMAVAKRLGEAVQWSSSSKSTLASPNSTFRYSHPAFTFPRMQSPDQESGISSGGSSSGGSGPTPSSVLLPVRMNSQESRRSFSSLDSSTVGTHRLSGQSFSSSSSSSSSSLAVVSDDRPSLRLSHVNIHFLISQGVPDSEVLNVWLSDLGLQEYYPHFIKAGYDMPTISRMTPEDLTAIGITKPAHRKRLKAEIAKLNISDGLPDHIPESLNAWLHELGLSEYLPTLLAQGFATVDQVLELQWEDLEEIGISRLGHQKKVMLAIKRMKEILSGKRRPSHSDNHSPRRSSFSQEMIAITPHKMHVSPILHSIPPDTGGGVSIGGSAAPYVTYHKQASGGSSDRLYMNFPPQMKTFHFPDSPPGHPLRPTRQISSPPFFPQVPAIYRRSFEDSDLLSSTRQVQQAQQVVSCGGGTLPRPAGINGKQRPVAKITAKVRDDLLPPPPPPPPPPSCHSPPIPEDKGFPPLPPAHLLSPPSTDGSKSSFRPRRQDSSCSVKSTSSTESDSLPFANEDAGTIKQRSRHQQQQQQPSQQDSPSGGATAFWGSSPKQKPRSADDGSGDVLNDIGNMLADLTDELDAMLQQENQNTARY</sequence>
<dbReference type="CDD" id="cd09498">
    <property type="entry name" value="SAM_caskin1_2_repeat2"/>
    <property type="match status" value="1"/>
</dbReference>
<dbReference type="InterPro" id="IPR013761">
    <property type="entry name" value="SAM/pointed_sf"/>
</dbReference>
<feature type="compositionally biased region" description="Low complexity" evidence="3">
    <location>
        <begin position="643"/>
        <end position="656"/>
    </location>
</feature>
<evidence type="ECO:0000259" key="4">
    <source>
        <dbReference type="PROSITE" id="PS50105"/>
    </source>
</evidence>
<keyword evidence="6" id="KW-1185">Reference proteome</keyword>
<dbReference type="InterPro" id="IPR035498">
    <property type="entry name" value="Caskin1/2_SAM_2"/>
</dbReference>